<dbReference type="InterPro" id="IPR001041">
    <property type="entry name" value="2Fe-2S_ferredoxin-type"/>
</dbReference>
<accession>A0A936ZVG1</accession>
<dbReference type="Gene3D" id="3.40.50.80">
    <property type="entry name" value="Nucleotide-binding domain of ferredoxin-NADP reductase (FNR) module"/>
    <property type="match status" value="1"/>
</dbReference>
<dbReference type="InterPro" id="IPR008333">
    <property type="entry name" value="Cbr1-like_FAD-bd_dom"/>
</dbReference>
<evidence type="ECO:0000313" key="5">
    <source>
        <dbReference type="EMBL" id="MBL0421875.1"/>
    </source>
</evidence>
<dbReference type="SUPFAM" id="SSF52343">
    <property type="entry name" value="Ferredoxin reductase-like, C-terminal NADP-linked domain"/>
    <property type="match status" value="1"/>
</dbReference>
<dbReference type="RefSeq" id="WP_201684955.1">
    <property type="nucleotide sequence ID" value="NZ_JAEQNA010000006.1"/>
</dbReference>
<dbReference type="SUPFAM" id="SSF54292">
    <property type="entry name" value="2Fe-2S ferredoxin-like"/>
    <property type="match status" value="1"/>
</dbReference>
<keyword evidence="6" id="KW-1185">Reference proteome</keyword>
<comment type="cofactor">
    <cofactor evidence="1">
        <name>FAD</name>
        <dbReference type="ChEBI" id="CHEBI:57692"/>
    </cofactor>
</comment>
<organism evidence="5 6">
    <name type="scientific">Ramlibacter aurantiacus</name>
    <dbReference type="NCBI Taxonomy" id="2801330"/>
    <lineage>
        <taxon>Bacteria</taxon>
        <taxon>Pseudomonadati</taxon>
        <taxon>Pseudomonadota</taxon>
        <taxon>Betaproteobacteria</taxon>
        <taxon>Burkholderiales</taxon>
        <taxon>Comamonadaceae</taxon>
        <taxon>Ramlibacter</taxon>
    </lineage>
</organism>
<evidence type="ECO:0000256" key="2">
    <source>
        <dbReference type="ARBA" id="ARBA00022714"/>
    </source>
</evidence>
<dbReference type="Gene3D" id="3.10.20.30">
    <property type="match status" value="1"/>
</dbReference>
<dbReference type="InterPro" id="IPR017938">
    <property type="entry name" value="Riboflavin_synthase-like_b-brl"/>
</dbReference>
<gene>
    <name evidence="5" type="ORF">JI739_16115</name>
</gene>
<dbReference type="PROSITE" id="PS51085">
    <property type="entry name" value="2FE2S_FER_2"/>
    <property type="match status" value="1"/>
</dbReference>
<dbReference type="EMBL" id="JAEQNA010000006">
    <property type="protein sequence ID" value="MBL0421875.1"/>
    <property type="molecule type" value="Genomic_DNA"/>
</dbReference>
<dbReference type="Pfam" id="PF00175">
    <property type="entry name" value="NAD_binding_1"/>
    <property type="match status" value="1"/>
</dbReference>
<keyword evidence="2" id="KW-0001">2Fe-2S</keyword>
<keyword evidence="2" id="KW-0411">Iron-sulfur</keyword>
<keyword evidence="2" id="KW-0408">Iron</keyword>
<dbReference type="InterPro" id="IPR039261">
    <property type="entry name" value="FNR_nucleotide-bd"/>
</dbReference>
<dbReference type="PROSITE" id="PS51384">
    <property type="entry name" value="FAD_FR"/>
    <property type="match status" value="1"/>
</dbReference>
<dbReference type="Pfam" id="PF00111">
    <property type="entry name" value="Fer2"/>
    <property type="match status" value="1"/>
</dbReference>
<keyword evidence="2" id="KW-0479">Metal-binding</keyword>
<evidence type="ECO:0000259" key="3">
    <source>
        <dbReference type="PROSITE" id="PS51085"/>
    </source>
</evidence>
<dbReference type="Pfam" id="PF00970">
    <property type="entry name" value="FAD_binding_6"/>
    <property type="match status" value="1"/>
</dbReference>
<dbReference type="Proteomes" id="UP000613011">
    <property type="component" value="Unassembled WGS sequence"/>
</dbReference>
<dbReference type="AlphaFoldDB" id="A0A936ZVG1"/>
<proteinExistence type="predicted"/>
<comment type="caution">
    <text evidence="5">The sequence shown here is derived from an EMBL/GenBank/DDBJ whole genome shotgun (WGS) entry which is preliminary data.</text>
</comment>
<dbReference type="InterPro" id="IPR001433">
    <property type="entry name" value="OxRdtase_FAD/NAD-bd"/>
</dbReference>
<dbReference type="PRINTS" id="PR00410">
    <property type="entry name" value="PHEHYDRXLASE"/>
</dbReference>
<sequence>MSTPPGFHVQLRPSGHRFQAAESRSVLQAGLDAGFSLPYSCRTGHCRSCRARVVSGRVDHAATPLNYLTPEQRDKGYALLCQARPLSDLELLVDELTLERIQPREMPCRVRRIRRLAPDVAALDLRLPMNENFRFAAGQFVDVLLADGRTRSYSMATVPKAQGVIDLEIHVRHVPGGLFTDRVFGSLREGELLRLRGPLGSFHLREDSDRPIVFLASGTGIAPILSMIGDAALRASNRSMRLYWGGRREADLYLPAPPGVPFVPVLSEQEGPGRTGFVHAAVMQDLPDLSGHDVYACGAPAMVEAARRDFIGRCGLPEQQFFADAFLTQADLP</sequence>
<feature type="domain" description="FAD-binding FR-type" evidence="4">
    <location>
        <begin position="103"/>
        <end position="205"/>
    </location>
</feature>
<dbReference type="GO" id="GO:0016491">
    <property type="term" value="F:oxidoreductase activity"/>
    <property type="evidence" value="ECO:0007669"/>
    <property type="project" value="InterPro"/>
</dbReference>
<dbReference type="SUPFAM" id="SSF63380">
    <property type="entry name" value="Riboflavin synthase domain-like"/>
    <property type="match status" value="1"/>
</dbReference>
<evidence type="ECO:0000313" key="6">
    <source>
        <dbReference type="Proteomes" id="UP000613011"/>
    </source>
</evidence>
<dbReference type="InterPro" id="IPR050415">
    <property type="entry name" value="MRET"/>
</dbReference>
<dbReference type="CDD" id="cd00207">
    <property type="entry name" value="fer2"/>
    <property type="match status" value="1"/>
</dbReference>
<dbReference type="GO" id="GO:0051537">
    <property type="term" value="F:2 iron, 2 sulfur cluster binding"/>
    <property type="evidence" value="ECO:0007669"/>
    <property type="project" value="UniProtKB-KW"/>
</dbReference>
<dbReference type="PANTHER" id="PTHR47354:SF5">
    <property type="entry name" value="PROTEIN RFBI"/>
    <property type="match status" value="1"/>
</dbReference>
<dbReference type="InterPro" id="IPR012675">
    <property type="entry name" value="Beta-grasp_dom_sf"/>
</dbReference>
<name>A0A936ZVG1_9BURK</name>
<dbReference type="InterPro" id="IPR017927">
    <property type="entry name" value="FAD-bd_FR_type"/>
</dbReference>
<reference evidence="5" key="1">
    <citation type="submission" date="2021-01" db="EMBL/GenBank/DDBJ databases">
        <title>Ramlibacter sp. strain AW1 16S ribosomal RNA gene Genome sequencing and assembly.</title>
        <authorList>
            <person name="Kang M."/>
        </authorList>
    </citation>
    <scope>NUCLEOTIDE SEQUENCE</scope>
    <source>
        <strain evidence="5">AW1</strain>
    </source>
</reference>
<dbReference type="PANTHER" id="PTHR47354">
    <property type="entry name" value="NADH OXIDOREDUCTASE HCR"/>
    <property type="match status" value="1"/>
</dbReference>
<dbReference type="Gene3D" id="2.40.30.10">
    <property type="entry name" value="Translation factors"/>
    <property type="match status" value="1"/>
</dbReference>
<evidence type="ECO:0000256" key="1">
    <source>
        <dbReference type="ARBA" id="ARBA00001974"/>
    </source>
</evidence>
<dbReference type="InterPro" id="IPR036010">
    <property type="entry name" value="2Fe-2S_ferredoxin-like_sf"/>
</dbReference>
<protein>
    <submittedName>
        <fullName evidence="5">CDP-6-deoxy-delta-3,4-glucoseen reductase</fullName>
    </submittedName>
</protein>
<dbReference type="CDD" id="cd06189">
    <property type="entry name" value="flavin_oxioreductase"/>
    <property type="match status" value="1"/>
</dbReference>
<feature type="domain" description="2Fe-2S ferredoxin-type" evidence="3">
    <location>
        <begin position="7"/>
        <end position="97"/>
    </location>
</feature>
<evidence type="ECO:0000259" key="4">
    <source>
        <dbReference type="PROSITE" id="PS51384"/>
    </source>
</evidence>